<reference evidence="1 2" key="1">
    <citation type="submission" date="2024-06" db="EMBL/GenBank/DDBJ databases">
        <title>Complete genome of Phlyctema vagabunda strain 19-DSS-EL-015.</title>
        <authorList>
            <person name="Fiorenzani C."/>
        </authorList>
    </citation>
    <scope>NUCLEOTIDE SEQUENCE [LARGE SCALE GENOMIC DNA]</scope>
    <source>
        <strain evidence="1 2">19-DSS-EL-015</strain>
    </source>
</reference>
<sequence length="171" mass="18700">MAELQAAPTTPAEIAEQESSLIFPSFTSDDAFTLGCQLRTRLRALDTPKAAVISIVSSNSARVLFHAISRPGAAKDNERWIERKTATVLRWGHSTWYWSRFFDGDEDRFATKLGLSPEASRAFAIHGGAVPVVVQGVEDPVAVVVVSGLKQDQDHMVVVEGMQQFLKSTAQ</sequence>
<dbReference type="InterPro" id="IPR038084">
    <property type="entry name" value="PduO/GlcC-like_sf"/>
</dbReference>
<dbReference type="InterPro" id="IPR010371">
    <property type="entry name" value="YBR137W-like"/>
</dbReference>
<dbReference type="Pfam" id="PF03928">
    <property type="entry name" value="HbpS-like"/>
    <property type="match status" value="1"/>
</dbReference>
<dbReference type="Proteomes" id="UP001629113">
    <property type="component" value="Unassembled WGS sequence"/>
</dbReference>
<comment type="caution">
    <text evidence="1">The sequence shown here is derived from an EMBL/GenBank/DDBJ whole genome shotgun (WGS) entry which is preliminary data.</text>
</comment>
<evidence type="ECO:0000313" key="1">
    <source>
        <dbReference type="EMBL" id="KAL3428211.1"/>
    </source>
</evidence>
<dbReference type="SUPFAM" id="SSF143744">
    <property type="entry name" value="GlcG-like"/>
    <property type="match status" value="1"/>
</dbReference>
<gene>
    <name evidence="1" type="ORF">PVAG01_01720</name>
</gene>
<protein>
    <submittedName>
        <fullName evidence="1">Duf967 domain protein</fullName>
    </submittedName>
</protein>
<dbReference type="Gene3D" id="3.30.450.150">
    <property type="entry name" value="Haem-degrading domain"/>
    <property type="match status" value="1"/>
</dbReference>
<keyword evidence="2" id="KW-1185">Reference proteome</keyword>
<proteinExistence type="predicted"/>
<evidence type="ECO:0000313" key="2">
    <source>
        <dbReference type="Proteomes" id="UP001629113"/>
    </source>
</evidence>
<organism evidence="1 2">
    <name type="scientific">Phlyctema vagabunda</name>
    <dbReference type="NCBI Taxonomy" id="108571"/>
    <lineage>
        <taxon>Eukaryota</taxon>
        <taxon>Fungi</taxon>
        <taxon>Dikarya</taxon>
        <taxon>Ascomycota</taxon>
        <taxon>Pezizomycotina</taxon>
        <taxon>Leotiomycetes</taxon>
        <taxon>Helotiales</taxon>
        <taxon>Dermateaceae</taxon>
        <taxon>Phlyctema</taxon>
    </lineage>
</organism>
<dbReference type="EMBL" id="JBFCZG010000001">
    <property type="protein sequence ID" value="KAL3428211.1"/>
    <property type="molecule type" value="Genomic_DNA"/>
</dbReference>
<dbReference type="InterPro" id="IPR005624">
    <property type="entry name" value="PduO/GlcC-like"/>
</dbReference>
<accession>A0ABR4PZ63</accession>
<name>A0ABR4PZ63_9HELO</name>
<dbReference type="PANTHER" id="PTHR28255:SF1">
    <property type="entry name" value="UPF0303 PROTEIN YBR137W"/>
    <property type="match status" value="1"/>
</dbReference>
<dbReference type="PANTHER" id="PTHR28255">
    <property type="match status" value="1"/>
</dbReference>